<dbReference type="PROSITE" id="PS00444">
    <property type="entry name" value="POLYPRENYL_SYNTHASE_2"/>
    <property type="match status" value="1"/>
</dbReference>
<keyword evidence="5" id="KW-0460">Magnesium</keyword>
<dbReference type="SUPFAM" id="SSF48576">
    <property type="entry name" value="Terpenoid synthases"/>
    <property type="match status" value="1"/>
</dbReference>
<evidence type="ECO:0000313" key="10">
    <source>
        <dbReference type="Proteomes" id="UP000244959"/>
    </source>
</evidence>
<sequence length="338" mass="38803">MNLKFSNNCNSFIHKLSKFLDKDMSEVNNVILNCISSSQEQLIYEVGTYFFNAGGKRIRPMLTIIISKLFNYQGLSHYYLAAAVELIHSATLLHDDVVDESKMRRSHPTVHLKWDTKTSILIGDFLFSQSFKLMIKSNSIKALKSFSLSFNTIITGEVKQLTQLHGKKIITEDEYFRVIQAKTAELFGTSCEIAAIISNQSAPTCLLVKTFGIKLGLIFQIVDDVLDYFGNSDSLGKNVGDDFMEGKVTLPIIMAYNCASSQNERDFWHRIFLYREQKEDDFQYALSLLYTHNVLALIKQKISQLEQQVYDIITKLNISLEYKNYLENLTKYIINRIK</sequence>
<evidence type="ECO:0000256" key="3">
    <source>
        <dbReference type="ARBA" id="ARBA00022679"/>
    </source>
</evidence>
<accession>A0A0F3MB35</accession>
<dbReference type="PATRIC" id="fig|1359184.3.peg.639"/>
<dbReference type="EC" id="2.5.1.-" evidence="8"/>
<evidence type="ECO:0000256" key="2">
    <source>
        <dbReference type="ARBA" id="ARBA00006706"/>
    </source>
</evidence>
<keyword evidence="3 6" id="KW-0808">Transferase</keyword>
<keyword evidence="4" id="KW-0479">Metal-binding</keyword>
<evidence type="ECO:0000313" key="8">
    <source>
        <dbReference type="EMBL" id="SPR12115.1"/>
    </source>
</evidence>
<proteinExistence type="inferred from homology"/>
<evidence type="ECO:0000313" key="7">
    <source>
        <dbReference type="EMBL" id="KJV52672.1"/>
    </source>
</evidence>
<dbReference type="InterPro" id="IPR033749">
    <property type="entry name" value="Polyprenyl_synt_CS"/>
</dbReference>
<evidence type="ECO:0000256" key="1">
    <source>
        <dbReference type="ARBA" id="ARBA00001946"/>
    </source>
</evidence>
<protein>
    <submittedName>
        <fullName evidence="8">Octaprenyl-diphosphate synthase</fullName>
        <ecNumber evidence="8">2.5.1.-</ecNumber>
    </submittedName>
    <submittedName>
        <fullName evidence="7">Polyprenyl synthetase family protein</fullName>
    </submittedName>
</protein>
<dbReference type="Proteomes" id="UP000033769">
    <property type="component" value="Unassembled WGS sequence"/>
</dbReference>
<organism evidence="7 9">
    <name type="scientific">Orientia tsutsugamushi str. Gilliam</name>
    <dbReference type="NCBI Taxonomy" id="1359184"/>
    <lineage>
        <taxon>Bacteria</taxon>
        <taxon>Pseudomonadati</taxon>
        <taxon>Pseudomonadota</taxon>
        <taxon>Alphaproteobacteria</taxon>
        <taxon>Rickettsiales</taxon>
        <taxon>Rickettsiaceae</taxon>
        <taxon>Rickettsieae</taxon>
        <taxon>Orientia</taxon>
    </lineage>
</organism>
<evidence type="ECO:0000256" key="4">
    <source>
        <dbReference type="ARBA" id="ARBA00022723"/>
    </source>
</evidence>
<reference evidence="8" key="2">
    <citation type="submission" date="2018-03" db="EMBL/GenBank/DDBJ databases">
        <authorList>
            <person name="Keele B.F."/>
        </authorList>
    </citation>
    <scope>NUCLEOTIDE SEQUENCE [LARGE SCALE GENOMIC DNA]</scope>
    <source>
        <strain evidence="8">Gilliam</strain>
    </source>
</reference>
<dbReference type="EMBL" id="LANO01000019">
    <property type="protein sequence ID" value="KJV52672.1"/>
    <property type="molecule type" value="Genomic_DNA"/>
</dbReference>
<reference evidence="10" key="3">
    <citation type="submission" date="2018-03" db="EMBL/GenBank/DDBJ databases">
        <authorList>
            <person name="Batty M. E."/>
            <person name="Batty M E."/>
        </authorList>
    </citation>
    <scope>NUCLEOTIDE SEQUENCE [LARGE SCALE GENOMIC DNA]</scope>
    <source>
        <strain evidence="10">Gilliam</strain>
    </source>
</reference>
<dbReference type="SFLD" id="SFLDS00005">
    <property type="entry name" value="Isoprenoid_Synthase_Type_I"/>
    <property type="match status" value="1"/>
</dbReference>
<dbReference type="AlphaFoldDB" id="A0A0F3MB35"/>
<dbReference type="CDD" id="cd00685">
    <property type="entry name" value="Trans_IPPS_HT"/>
    <property type="match status" value="1"/>
</dbReference>
<evidence type="ECO:0000256" key="5">
    <source>
        <dbReference type="ARBA" id="ARBA00022842"/>
    </source>
</evidence>
<keyword evidence="10" id="KW-1185">Reference proteome</keyword>
<comment type="cofactor">
    <cofactor evidence="1">
        <name>Mg(2+)</name>
        <dbReference type="ChEBI" id="CHEBI:18420"/>
    </cofactor>
</comment>
<gene>
    <name evidence="8" type="primary">ispB</name>
    <name evidence="8" type="ORF">GILLIAM_02440</name>
    <name evidence="7" type="ORF">OTSGILL_1346</name>
</gene>
<comment type="similarity">
    <text evidence="2 6">Belongs to the FPP/GGPP synthase family.</text>
</comment>
<dbReference type="Gene3D" id="1.10.600.10">
    <property type="entry name" value="Farnesyl Diphosphate Synthase"/>
    <property type="match status" value="1"/>
</dbReference>
<dbReference type="Proteomes" id="UP000244959">
    <property type="component" value="Chromosome I"/>
</dbReference>
<dbReference type="GO" id="GO:0046872">
    <property type="term" value="F:metal ion binding"/>
    <property type="evidence" value="ECO:0007669"/>
    <property type="project" value="UniProtKB-KW"/>
</dbReference>
<dbReference type="EMBL" id="LS398551">
    <property type="protein sequence ID" value="SPR12115.1"/>
    <property type="molecule type" value="Genomic_DNA"/>
</dbReference>
<evidence type="ECO:0000313" key="9">
    <source>
        <dbReference type="Proteomes" id="UP000033769"/>
    </source>
</evidence>
<reference evidence="7 9" key="1">
    <citation type="submission" date="2015-02" db="EMBL/GenBank/DDBJ databases">
        <title>Genome Sequencing of Rickettsiales.</title>
        <authorList>
            <person name="Daugherty S.C."/>
            <person name="Su Q."/>
            <person name="Abolude K."/>
            <person name="Beier-Sexton M."/>
            <person name="Carlyon J.A."/>
            <person name="Carter R."/>
            <person name="Day N.P."/>
            <person name="Dumler S.J."/>
            <person name="Dyachenko V."/>
            <person name="Godinez A."/>
            <person name="Kurtti T.J."/>
            <person name="Lichay M."/>
            <person name="Mullins K.E."/>
            <person name="Ott S."/>
            <person name="Pappas-Brown V."/>
            <person name="Paris D.H."/>
            <person name="Patel P."/>
            <person name="Richards A.L."/>
            <person name="Sadzewicz L."/>
            <person name="Sears K."/>
            <person name="Seidman D."/>
            <person name="Sengamalay N."/>
            <person name="Stenos J."/>
            <person name="Tallon L.J."/>
            <person name="Vincent G."/>
            <person name="Fraser C.M."/>
            <person name="Munderloh U."/>
            <person name="Dunning-Hotopp J.C."/>
        </authorList>
    </citation>
    <scope>NUCLEOTIDE SEQUENCE [LARGE SCALE GENOMIC DNA]</scope>
    <source>
        <strain evidence="7 9">Gilliam</strain>
    </source>
</reference>
<dbReference type="Pfam" id="PF00348">
    <property type="entry name" value="polyprenyl_synt"/>
    <property type="match status" value="1"/>
</dbReference>
<dbReference type="InterPro" id="IPR008949">
    <property type="entry name" value="Isoprenoid_synthase_dom_sf"/>
</dbReference>
<evidence type="ECO:0000256" key="6">
    <source>
        <dbReference type="RuleBase" id="RU004466"/>
    </source>
</evidence>
<dbReference type="InterPro" id="IPR000092">
    <property type="entry name" value="Polyprenyl_synt"/>
</dbReference>
<dbReference type="GO" id="GO:0004659">
    <property type="term" value="F:prenyltransferase activity"/>
    <property type="evidence" value="ECO:0007669"/>
    <property type="project" value="InterPro"/>
</dbReference>
<name>A0A0F3MB35_ORITS</name>
<dbReference type="GO" id="GO:0008299">
    <property type="term" value="P:isoprenoid biosynthetic process"/>
    <property type="evidence" value="ECO:0007669"/>
    <property type="project" value="InterPro"/>
</dbReference>
<dbReference type="PANTHER" id="PTHR12001:SF69">
    <property type="entry name" value="ALL TRANS-POLYPRENYL-DIPHOSPHATE SYNTHASE PDSS1"/>
    <property type="match status" value="1"/>
</dbReference>
<dbReference type="PANTHER" id="PTHR12001">
    <property type="entry name" value="GERANYLGERANYL PYROPHOSPHATE SYNTHASE"/>
    <property type="match status" value="1"/>
</dbReference>